<reference evidence="2" key="1">
    <citation type="submission" date="2020-08" db="EMBL/GenBank/DDBJ databases">
        <title>Plant Genome Project.</title>
        <authorList>
            <person name="Zhang R.-G."/>
        </authorList>
    </citation>
    <scope>NUCLEOTIDE SEQUENCE</scope>
    <source>
        <strain evidence="2">WSP0</strain>
        <tissue evidence="2">Leaf</tissue>
    </source>
</reference>
<evidence type="ECO:0000313" key="2">
    <source>
        <dbReference type="EMBL" id="KAG5553105.1"/>
    </source>
</evidence>
<gene>
    <name evidence="2" type="ORF">RHGRI_011090</name>
</gene>
<keyword evidence="3" id="KW-1185">Reference proteome</keyword>
<dbReference type="Proteomes" id="UP000823749">
    <property type="component" value="Chromosome 4"/>
</dbReference>
<feature type="compositionally biased region" description="Polar residues" evidence="1">
    <location>
        <begin position="1"/>
        <end position="28"/>
    </location>
</feature>
<accession>A0AAV6KKG4</accession>
<feature type="compositionally biased region" description="Polar residues" evidence="1">
    <location>
        <begin position="38"/>
        <end position="47"/>
    </location>
</feature>
<evidence type="ECO:0000256" key="1">
    <source>
        <dbReference type="SAM" id="MobiDB-lite"/>
    </source>
</evidence>
<protein>
    <submittedName>
        <fullName evidence="2">Uncharacterized protein</fullName>
    </submittedName>
</protein>
<sequence length="107" mass="11179">MPPPQSNNHEPSTPTTTEPGQSSITPPSALTALPPGSNPIQPNPTTVRTRRCRGRPPAERGGEVGQDVVRGAHPVVGQVLQPVQGLLGDDGEGGGGLQRFHILHFVD</sequence>
<comment type="caution">
    <text evidence="2">The sequence shown here is derived from an EMBL/GenBank/DDBJ whole genome shotgun (WGS) entry which is preliminary data.</text>
</comment>
<evidence type="ECO:0000313" key="3">
    <source>
        <dbReference type="Proteomes" id="UP000823749"/>
    </source>
</evidence>
<proteinExistence type="predicted"/>
<dbReference type="EMBL" id="JACTNZ010000004">
    <property type="protein sequence ID" value="KAG5553105.1"/>
    <property type="molecule type" value="Genomic_DNA"/>
</dbReference>
<name>A0AAV6KKG4_9ERIC</name>
<dbReference type="AlphaFoldDB" id="A0AAV6KKG4"/>
<feature type="region of interest" description="Disordered" evidence="1">
    <location>
        <begin position="1"/>
        <end position="67"/>
    </location>
</feature>
<organism evidence="2 3">
    <name type="scientific">Rhododendron griersonianum</name>
    <dbReference type="NCBI Taxonomy" id="479676"/>
    <lineage>
        <taxon>Eukaryota</taxon>
        <taxon>Viridiplantae</taxon>
        <taxon>Streptophyta</taxon>
        <taxon>Embryophyta</taxon>
        <taxon>Tracheophyta</taxon>
        <taxon>Spermatophyta</taxon>
        <taxon>Magnoliopsida</taxon>
        <taxon>eudicotyledons</taxon>
        <taxon>Gunneridae</taxon>
        <taxon>Pentapetalae</taxon>
        <taxon>asterids</taxon>
        <taxon>Ericales</taxon>
        <taxon>Ericaceae</taxon>
        <taxon>Ericoideae</taxon>
        <taxon>Rhodoreae</taxon>
        <taxon>Rhododendron</taxon>
    </lineage>
</organism>